<dbReference type="InterPro" id="IPR036638">
    <property type="entry name" value="HLH_DNA-bd_sf"/>
</dbReference>
<keyword evidence="8" id="KW-1185">Reference proteome</keyword>
<dbReference type="PROSITE" id="PS50888">
    <property type="entry name" value="BHLH"/>
    <property type="match status" value="1"/>
</dbReference>
<dbReference type="SUPFAM" id="SSF47459">
    <property type="entry name" value="HLH, helix-loop-helix DNA-binding domain"/>
    <property type="match status" value="1"/>
</dbReference>
<proteinExistence type="predicted"/>
<comment type="subcellular location">
    <subcellularLocation>
        <location evidence="1">Nucleus</location>
    </subcellularLocation>
</comment>
<feature type="domain" description="BHLH" evidence="6">
    <location>
        <begin position="74"/>
        <end position="126"/>
    </location>
</feature>
<dbReference type="Proteomes" id="UP001347796">
    <property type="component" value="Unassembled WGS sequence"/>
</dbReference>
<feature type="region of interest" description="Disordered" evidence="5">
    <location>
        <begin position="177"/>
        <end position="209"/>
    </location>
</feature>
<evidence type="ECO:0000259" key="6">
    <source>
        <dbReference type="PROSITE" id="PS50888"/>
    </source>
</evidence>
<dbReference type="FunFam" id="4.10.280.10:FF:000029">
    <property type="entry name" value="Achaete-scute family bHLH transcription factor 1"/>
    <property type="match status" value="1"/>
</dbReference>
<comment type="caution">
    <text evidence="7">The sequence shown here is derived from an EMBL/GenBank/DDBJ whole genome shotgun (WGS) entry which is preliminary data.</text>
</comment>
<dbReference type="InterPro" id="IPR015660">
    <property type="entry name" value="MASH1/Ascl1a-like"/>
</dbReference>
<dbReference type="PANTHER" id="PTHR13935:SF106">
    <property type="entry name" value="ACHAETE-SCUTE COMPLEX PROTEIN T5-RELATED"/>
    <property type="match status" value="1"/>
</dbReference>
<dbReference type="EMBL" id="JAZGQO010000014">
    <property type="protein sequence ID" value="KAK6169966.1"/>
    <property type="molecule type" value="Genomic_DNA"/>
</dbReference>
<protein>
    <recommendedName>
        <fullName evidence="6">BHLH domain-containing protein</fullName>
    </recommendedName>
</protein>
<evidence type="ECO:0000256" key="5">
    <source>
        <dbReference type="SAM" id="MobiDB-lite"/>
    </source>
</evidence>
<dbReference type="GO" id="GO:0007399">
    <property type="term" value="P:nervous system development"/>
    <property type="evidence" value="ECO:0007669"/>
    <property type="project" value="UniProtKB-KW"/>
</dbReference>
<evidence type="ECO:0000256" key="1">
    <source>
        <dbReference type="ARBA" id="ARBA00004123"/>
    </source>
</evidence>
<dbReference type="Pfam" id="PF00010">
    <property type="entry name" value="HLH"/>
    <property type="match status" value="1"/>
</dbReference>
<evidence type="ECO:0000256" key="4">
    <source>
        <dbReference type="ARBA" id="ARBA00023242"/>
    </source>
</evidence>
<dbReference type="SMART" id="SM00353">
    <property type="entry name" value="HLH"/>
    <property type="match status" value="1"/>
</dbReference>
<dbReference type="GO" id="GO:0046983">
    <property type="term" value="F:protein dimerization activity"/>
    <property type="evidence" value="ECO:0007669"/>
    <property type="project" value="InterPro"/>
</dbReference>
<dbReference type="GO" id="GO:0090575">
    <property type="term" value="C:RNA polymerase II transcription regulator complex"/>
    <property type="evidence" value="ECO:0007669"/>
    <property type="project" value="TreeGrafter"/>
</dbReference>
<evidence type="ECO:0000313" key="8">
    <source>
        <dbReference type="Proteomes" id="UP001347796"/>
    </source>
</evidence>
<organism evidence="7 8">
    <name type="scientific">Patella caerulea</name>
    <name type="common">Rayed Mediterranean limpet</name>
    <dbReference type="NCBI Taxonomy" id="87958"/>
    <lineage>
        <taxon>Eukaryota</taxon>
        <taxon>Metazoa</taxon>
        <taxon>Spiralia</taxon>
        <taxon>Lophotrochozoa</taxon>
        <taxon>Mollusca</taxon>
        <taxon>Gastropoda</taxon>
        <taxon>Patellogastropoda</taxon>
        <taxon>Patelloidea</taxon>
        <taxon>Patellidae</taxon>
        <taxon>Patella</taxon>
    </lineage>
</organism>
<sequence>MASTVSCVPLQAIPVSNTNGVLVTGPCILLKATTVAQQMQALRPKASGNEEKEILRCKRKIDFAKLGYNAPKAGAVSRRNERERNRVKLVNNGFEVLREHVPCIKKNKKLSKVETLRRAVEYIKRLQQMIDDSDSICGDTNDVVFSDTDSMGSSYADSNSLSPSLPMLIPNSSESTYQSMMAPMTSPSQDSLVHSPTPSLSSSSDTSYDSLSSSIDDDILDFWINNEMYSANFAQDLHMNVHATS</sequence>
<dbReference type="InterPro" id="IPR011598">
    <property type="entry name" value="bHLH_dom"/>
</dbReference>
<reference evidence="7 8" key="1">
    <citation type="submission" date="2024-01" db="EMBL/GenBank/DDBJ databases">
        <title>The genome of the rayed Mediterranean limpet Patella caerulea (Linnaeus, 1758).</title>
        <authorList>
            <person name="Anh-Thu Weber A."/>
            <person name="Halstead-Nussloch G."/>
        </authorList>
    </citation>
    <scope>NUCLEOTIDE SEQUENCE [LARGE SCALE GENOMIC DNA]</scope>
    <source>
        <strain evidence="7">AATW-2023a</strain>
        <tissue evidence="7">Whole specimen</tissue>
    </source>
</reference>
<dbReference type="GO" id="GO:0000977">
    <property type="term" value="F:RNA polymerase II transcription regulatory region sequence-specific DNA binding"/>
    <property type="evidence" value="ECO:0007669"/>
    <property type="project" value="TreeGrafter"/>
</dbReference>
<name>A0AAN8J531_PATCE</name>
<keyword evidence="3" id="KW-0238">DNA-binding</keyword>
<dbReference type="AlphaFoldDB" id="A0AAN8J531"/>
<dbReference type="CDD" id="cd19723">
    <property type="entry name" value="bHLH_TS_ASCL1_like"/>
    <property type="match status" value="1"/>
</dbReference>
<dbReference type="Gene3D" id="4.10.280.10">
    <property type="entry name" value="Helix-loop-helix DNA-binding domain"/>
    <property type="match status" value="1"/>
</dbReference>
<feature type="compositionally biased region" description="Polar residues" evidence="5">
    <location>
        <begin position="177"/>
        <end position="194"/>
    </location>
</feature>
<keyword evidence="2" id="KW-0524">Neurogenesis</keyword>
<evidence type="ECO:0000256" key="2">
    <source>
        <dbReference type="ARBA" id="ARBA00022902"/>
    </source>
</evidence>
<gene>
    <name evidence="7" type="ORF">SNE40_018475</name>
</gene>
<evidence type="ECO:0000313" key="7">
    <source>
        <dbReference type="EMBL" id="KAK6169966.1"/>
    </source>
</evidence>
<dbReference type="GO" id="GO:0000981">
    <property type="term" value="F:DNA-binding transcription factor activity, RNA polymerase II-specific"/>
    <property type="evidence" value="ECO:0007669"/>
    <property type="project" value="TreeGrafter"/>
</dbReference>
<dbReference type="PANTHER" id="PTHR13935">
    <property type="entry name" value="ACHAETE-SCUTE TRANSCRIPTION FACTOR-RELATED"/>
    <property type="match status" value="1"/>
</dbReference>
<keyword evidence="4" id="KW-0539">Nucleus</keyword>
<feature type="compositionally biased region" description="Low complexity" evidence="5">
    <location>
        <begin position="195"/>
        <end position="209"/>
    </location>
</feature>
<evidence type="ECO:0000256" key="3">
    <source>
        <dbReference type="ARBA" id="ARBA00023125"/>
    </source>
</evidence>
<accession>A0AAN8J531</accession>